<reference evidence="1" key="1">
    <citation type="journal article" date="2020" name="New Phytol.">
        <title>Comparative genomics reveals dynamic genome evolution in host specialist ectomycorrhizal fungi.</title>
        <authorList>
            <person name="Lofgren L.A."/>
            <person name="Nguyen N.H."/>
            <person name="Vilgalys R."/>
            <person name="Ruytinx J."/>
            <person name="Liao H.L."/>
            <person name="Branco S."/>
            <person name="Kuo A."/>
            <person name="LaButti K."/>
            <person name="Lipzen A."/>
            <person name="Andreopoulos W."/>
            <person name="Pangilinan J."/>
            <person name="Riley R."/>
            <person name="Hundley H."/>
            <person name="Na H."/>
            <person name="Barry K."/>
            <person name="Grigoriev I.V."/>
            <person name="Stajich J.E."/>
            <person name="Kennedy P.G."/>
        </authorList>
    </citation>
    <scope>NUCLEOTIDE SEQUENCE</scope>
    <source>
        <strain evidence="1">S12</strain>
    </source>
</reference>
<dbReference type="Gene3D" id="3.80.10.10">
    <property type="entry name" value="Ribonuclease Inhibitor"/>
    <property type="match status" value="1"/>
</dbReference>
<organism evidence="1 2">
    <name type="scientific">Suillus plorans</name>
    <dbReference type="NCBI Taxonomy" id="116603"/>
    <lineage>
        <taxon>Eukaryota</taxon>
        <taxon>Fungi</taxon>
        <taxon>Dikarya</taxon>
        <taxon>Basidiomycota</taxon>
        <taxon>Agaricomycotina</taxon>
        <taxon>Agaricomycetes</taxon>
        <taxon>Agaricomycetidae</taxon>
        <taxon>Boletales</taxon>
        <taxon>Suillineae</taxon>
        <taxon>Suillaceae</taxon>
        <taxon>Suillus</taxon>
    </lineage>
</organism>
<evidence type="ECO:0000313" key="2">
    <source>
        <dbReference type="Proteomes" id="UP000719766"/>
    </source>
</evidence>
<evidence type="ECO:0000313" key="1">
    <source>
        <dbReference type="EMBL" id="KAG1785659.1"/>
    </source>
</evidence>
<dbReference type="RefSeq" id="XP_041153142.1">
    <property type="nucleotide sequence ID" value="XM_041304483.1"/>
</dbReference>
<keyword evidence="2" id="KW-1185">Reference proteome</keyword>
<sequence>MSSDDGVDASGSFSASVDAKANIIRDGDNSSLIEPCSRHPVTSLSLFLPAEILALILQPRWKRCEDREVWKEIVDVLLNCSLVSRAWYEAARAVLYQDIRLSRVNSLRLLLCTVRERFGGYCPAHALQFMYFSPHRRNKKQPKEYATLAGEIVACCPELRYLSGDCGSLYFTSNMPLPEYPYLRELKVSGQDLYLIAPLLSRLCNLESFEMLQSHNGDDLLEYFSPPHFKLLTLSISQTELSPGLCKWLEPSLKSIKCLEVQEIGMSLSHLAKVIGGLLKEVHVKIMVDSIADSDSETISALFWFAGLRKLRIDGSKIDKERLLDLRLSLETFTFSEDILSMRTVLALLRMNWQPSLRSLDVYRMPMSIYFSEQWIATAAEYRDELHSTCAARGIQLNWLPQKNDTVSPLPFIDSESEFHHQDCHPIQRYTEFTLY</sequence>
<name>A0A9P7AAS0_9AGAM</name>
<dbReference type="AlphaFoldDB" id="A0A9P7AAS0"/>
<evidence type="ECO:0008006" key="3">
    <source>
        <dbReference type="Google" id="ProtNLM"/>
    </source>
</evidence>
<dbReference type="SUPFAM" id="SSF52047">
    <property type="entry name" value="RNI-like"/>
    <property type="match status" value="1"/>
</dbReference>
<comment type="caution">
    <text evidence="1">The sequence shown here is derived from an EMBL/GenBank/DDBJ whole genome shotgun (WGS) entry which is preliminary data.</text>
</comment>
<dbReference type="Proteomes" id="UP000719766">
    <property type="component" value="Unassembled WGS sequence"/>
</dbReference>
<dbReference type="OrthoDB" id="2672295at2759"/>
<dbReference type="EMBL" id="JABBWE010000106">
    <property type="protein sequence ID" value="KAG1785659.1"/>
    <property type="molecule type" value="Genomic_DNA"/>
</dbReference>
<gene>
    <name evidence="1" type="ORF">HD556DRAFT_1421174</name>
</gene>
<proteinExistence type="predicted"/>
<dbReference type="GeneID" id="64598247"/>
<dbReference type="InterPro" id="IPR032675">
    <property type="entry name" value="LRR_dom_sf"/>
</dbReference>
<protein>
    <recommendedName>
        <fullName evidence="3">F-box domain-containing protein</fullName>
    </recommendedName>
</protein>
<accession>A0A9P7AAS0</accession>